<evidence type="ECO:0000313" key="1">
    <source>
        <dbReference type="EMBL" id="CAI9277701.1"/>
    </source>
</evidence>
<sequence>MWIERAGGMNSFSRKDLKFIFKVLMQEVNKGCFGSMKMDTNWTNFTHHCLSLPTSHPTSLTTVTSLLNGNLIHRLSSRITTAVTSYVLRGNPLIKKSIAPSKIVRNSCIASIIINSATMVKGSFKYLDSLVQRSVVLIRADFLTKKWNLRIGSSLYKVVSDAHLLKGLKISLNYKVEDQICNLICSDTWVVGDLGYRWTVGVAFYCGANCCVLMYDLNVTKSFDDLNNLREDSLFRL</sequence>
<accession>A0AA35YP77</accession>
<reference evidence="1" key="1">
    <citation type="submission" date="2023-04" db="EMBL/GenBank/DDBJ databases">
        <authorList>
            <person name="Vijverberg K."/>
            <person name="Xiong W."/>
            <person name="Schranz E."/>
        </authorList>
    </citation>
    <scope>NUCLEOTIDE SEQUENCE</scope>
</reference>
<proteinExistence type="predicted"/>
<dbReference type="EMBL" id="OX465079">
    <property type="protein sequence ID" value="CAI9277701.1"/>
    <property type="molecule type" value="Genomic_DNA"/>
</dbReference>
<evidence type="ECO:0000313" key="2">
    <source>
        <dbReference type="Proteomes" id="UP001177003"/>
    </source>
</evidence>
<protein>
    <submittedName>
        <fullName evidence="1">Uncharacterized protein</fullName>
    </submittedName>
</protein>
<keyword evidence="2" id="KW-1185">Reference proteome</keyword>
<gene>
    <name evidence="1" type="ORF">LSALG_LOCUS17613</name>
</gene>
<dbReference type="AlphaFoldDB" id="A0AA35YP77"/>
<dbReference type="Proteomes" id="UP001177003">
    <property type="component" value="Chromosome 3"/>
</dbReference>
<name>A0AA35YP77_LACSI</name>
<organism evidence="1 2">
    <name type="scientific">Lactuca saligna</name>
    <name type="common">Willowleaf lettuce</name>
    <dbReference type="NCBI Taxonomy" id="75948"/>
    <lineage>
        <taxon>Eukaryota</taxon>
        <taxon>Viridiplantae</taxon>
        <taxon>Streptophyta</taxon>
        <taxon>Embryophyta</taxon>
        <taxon>Tracheophyta</taxon>
        <taxon>Spermatophyta</taxon>
        <taxon>Magnoliopsida</taxon>
        <taxon>eudicotyledons</taxon>
        <taxon>Gunneridae</taxon>
        <taxon>Pentapetalae</taxon>
        <taxon>asterids</taxon>
        <taxon>campanulids</taxon>
        <taxon>Asterales</taxon>
        <taxon>Asteraceae</taxon>
        <taxon>Cichorioideae</taxon>
        <taxon>Cichorieae</taxon>
        <taxon>Lactucinae</taxon>
        <taxon>Lactuca</taxon>
    </lineage>
</organism>